<dbReference type="InterPro" id="IPR005011">
    <property type="entry name" value="SNU66/SART1"/>
</dbReference>
<dbReference type="InterPro" id="IPR043502">
    <property type="entry name" value="DNA/RNA_pol_sf"/>
</dbReference>
<keyword evidence="11" id="KW-1185">Reference proteome</keyword>
<organism evidence="10 11">
    <name type="scientific">Lolium multiflorum</name>
    <name type="common">Italian ryegrass</name>
    <name type="synonym">Lolium perenne subsp. multiflorum</name>
    <dbReference type="NCBI Taxonomy" id="4521"/>
    <lineage>
        <taxon>Eukaryota</taxon>
        <taxon>Viridiplantae</taxon>
        <taxon>Streptophyta</taxon>
        <taxon>Embryophyta</taxon>
        <taxon>Tracheophyta</taxon>
        <taxon>Spermatophyta</taxon>
        <taxon>Magnoliopsida</taxon>
        <taxon>Liliopsida</taxon>
        <taxon>Poales</taxon>
        <taxon>Poaceae</taxon>
        <taxon>BOP clade</taxon>
        <taxon>Pooideae</taxon>
        <taxon>Poodae</taxon>
        <taxon>Poeae</taxon>
        <taxon>Poeae Chloroplast Group 2 (Poeae type)</taxon>
        <taxon>Loliodinae</taxon>
        <taxon>Loliinae</taxon>
        <taxon>Lolium</taxon>
    </lineage>
</organism>
<dbReference type="Pfam" id="PF00005">
    <property type="entry name" value="ABC_tran"/>
    <property type="match status" value="1"/>
</dbReference>
<evidence type="ECO:0000256" key="4">
    <source>
        <dbReference type="ARBA" id="ARBA00022692"/>
    </source>
</evidence>
<feature type="region of interest" description="Disordered" evidence="7">
    <location>
        <begin position="111"/>
        <end position="136"/>
    </location>
</feature>
<dbReference type="GO" id="GO:0005524">
    <property type="term" value="F:ATP binding"/>
    <property type="evidence" value="ECO:0007669"/>
    <property type="project" value="InterPro"/>
</dbReference>
<comment type="subcellular location">
    <subcellularLocation>
        <location evidence="1">Cell membrane</location>
        <topology evidence="1">Multi-pass membrane protein</topology>
    </subcellularLocation>
</comment>
<evidence type="ECO:0000256" key="5">
    <source>
        <dbReference type="ARBA" id="ARBA00022989"/>
    </source>
</evidence>
<dbReference type="GO" id="GO:0046540">
    <property type="term" value="C:U4/U6 x U5 tri-snRNP complex"/>
    <property type="evidence" value="ECO:0007669"/>
    <property type="project" value="TreeGrafter"/>
</dbReference>
<dbReference type="GO" id="GO:0045292">
    <property type="term" value="P:mRNA cis splicing, via spliceosome"/>
    <property type="evidence" value="ECO:0007669"/>
    <property type="project" value="TreeGrafter"/>
</dbReference>
<evidence type="ECO:0000256" key="3">
    <source>
        <dbReference type="ARBA" id="ARBA00022475"/>
    </source>
</evidence>
<feature type="compositionally biased region" description="Basic and acidic residues" evidence="7">
    <location>
        <begin position="170"/>
        <end position="185"/>
    </location>
</feature>
<dbReference type="GO" id="GO:0005886">
    <property type="term" value="C:plasma membrane"/>
    <property type="evidence" value="ECO:0007669"/>
    <property type="project" value="UniProtKB-SubCell"/>
</dbReference>
<evidence type="ECO:0000259" key="9">
    <source>
        <dbReference type="PROSITE" id="PS50878"/>
    </source>
</evidence>
<keyword evidence="3" id="KW-1003">Cell membrane</keyword>
<dbReference type="InterPro" id="IPR003439">
    <property type="entry name" value="ABC_transporter-like_ATP-bd"/>
</dbReference>
<evidence type="ECO:0000256" key="7">
    <source>
        <dbReference type="SAM" id="MobiDB-lite"/>
    </source>
</evidence>
<evidence type="ECO:0000256" key="6">
    <source>
        <dbReference type="ARBA" id="ARBA00023136"/>
    </source>
</evidence>
<dbReference type="Proteomes" id="UP001231189">
    <property type="component" value="Unassembled WGS sequence"/>
</dbReference>
<evidence type="ECO:0000313" key="11">
    <source>
        <dbReference type="Proteomes" id="UP001231189"/>
    </source>
</evidence>
<feature type="transmembrane region" description="Helical" evidence="8">
    <location>
        <begin position="431"/>
        <end position="452"/>
    </location>
</feature>
<evidence type="ECO:0000256" key="8">
    <source>
        <dbReference type="SAM" id="Phobius"/>
    </source>
</evidence>
<name>A0AAD8W5T1_LOLMU</name>
<feature type="compositionally biased region" description="Basic and acidic residues" evidence="7">
    <location>
        <begin position="116"/>
        <end position="136"/>
    </location>
</feature>
<dbReference type="CDD" id="cd01650">
    <property type="entry name" value="RT_nLTR_like"/>
    <property type="match status" value="1"/>
</dbReference>
<protein>
    <recommendedName>
        <fullName evidence="9">Reverse transcriptase domain-containing protein</fullName>
    </recommendedName>
</protein>
<dbReference type="InterPro" id="IPR000477">
    <property type="entry name" value="RT_dom"/>
</dbReference>
<dbReference type="FunFam" id="3.40.50.300:FF:001092">
    <property type="entry name" value="ATP-binding cassette sub-family F member 2"/>
    <property type="match status" value="1"/>
</dbReference>
<keyword evidence="5 8" id="KW-1133">Transmembrane helix</keyword>
<accession>A0AAD8W5T1</accession>
<dbReference type="PANTHER" id="PTHR14152">
    <property type="entry name" value="SQUAMOUS CELL CARCINOMA ANTIGEN RECOGNISED BY CYTOTOXIC T LYMPHOCYTES"/>
    <property type="match status" value="1"/>
</dbReference>
<reference evidence="10" key="1">
    <citation type="submission" date="2023-07" db="EMBL/GenBank/DDBJ databases">
        <title>A chromosome-level genome assembly of Lolium multiflorum.</title>
        <authorList>
            <person name="Chen Y."/>
            <person name="Copetti D."/>
            <person name="Kolliker R."/>
            <person name="Studer B."/>
        </authorList>
    </citation>
    <scope>NUCLEOTIDE SEQUENCE</scope>
    <source>
        <strain evidence="10">02402/16</strain>
        <tissue evidence="10">Leaf</tissue>
    </source>
</reference>
<feature type="compositionally biased region" description="Low complexity" evidence="7">
    <location>
        <begin position="269"/>
        <end position="293"/>
    </location>
</feature>
<feature type="domain" description="Reverse transcriptase" evidence="9">
    <location>
        <begin position="728"/>
        <end position="1004"/>
    </location>
</feature>
<feature type="region of interest" description="Disordered" evidence="7">
    <location>
        <begin position="159"/>
        <end position="198"/>
    </location>
</feature>
<dbReference type="Pfam" id="PF03343">
    <property type="entry name" value="SART-1"/>
    <property type="match status" value="1"/>
</dbReference>
<keyword evidence="6 8" id="KW-0472">Membrane</keyword>
<comment type="similarity">
    <text evidence="2">Belongs to the Casparian strip membrane proteins (CASP) family.</text>
</comment>
<dbReference type="InterPro" id="IPR026960">
    <property type="entry name" value="RVT-Znf"/>
</dbReference>
<dbReference type="InterPro" id="IPR027417">
    <property type="entry name" value="P-loop_NTPase"/>
</dbReference>
<evidence type="ECO:0000256" key="2">
    <source>
        <dbReference type="ARBA" id="ARBA00007651"/>
    </source>
</evidence>
<dbReference type="Pfam" id="PF13966">
    <property type="entry name" value="zf-RVT"/>
    <property type="match status" value="1"/>
</dbReference>
<dbReference type="GO" id="GO:0016887">
    <property type="term" value="F:ATP hydrolysis activity"/>
    <property type="evidence" value="ECO:0007669"/>
    <property type="project" value="InterPro"/>
</dbReference>
<dbReference type="GO" id="GO:0000481">
    <property type="term" value="P:maturation of 5S rRNA"/>
    <property type="evidence" value="ECO:0007669"/>
    <property type="project" value="TreeGrafter"/>
</dbReference>
<proteinExistence type="inferred from homology"/>
<dbReference type="Pfam" id="PF00078">
    <property type="entry name" value="RVT_1"/>
    <property type="match status" value="1"/>
</dbReference>
<feature type="transmembrane region" description="Helical" evidence="8">
    <location>
        <begin position="317"/>
        <end position="335"/>
    </location>
</feature>
<dbReference type="PROSITE" id="PS50878">
    <property type="entry name" value="RT_POL"/>
    <property type="match status" value="1"/>
</dbReference>
<dbReference type="InterPro" id="IPR006702">
    <property type="entry name" value="CASP_dom"/>
</dbReference>
<gene>
    <name evidence="10" type="ORF">QYE76_060830</name>
</gene>
<dbReference type="Pfam" id="PF04535">
    <property type="entry name" value="CASP_dom"/>
    <property type="match status" value="1"/>
</dbReference>
<feature type="transmembrane region" description="Helical" evidence="8">
    <location>
        <begin position="355"/>
        <end position="372"/>
    </location>
</feature>
<dbReference type="SUPFAM" id="SSF56672">
    <property type="entry name" value="DNA/RNA polymerases"/>
    <property type="match status" value="1"/>
</dbReference>
<keyword evidence="4 8" id="KW-0812">Transmembrane</keyword>
<evidence type="ECO:0000256" key="1">
    <source>
        <dbReference type="ARBA" id="ARBA00004651"/>
    </source>
</evidence>
<dbReference type="EMBL" id="JAUUTY010000004">
    <property type="protein sequence ID" value="KAK1643025.1"/>
    <property type="molecule type" value="Genomic_DNA"/>
</dbReference>
<evidence type="ECO:0000313" key="10">
    <source>
        <dbReference type="EMBL" id="KAK1643025.1"/>
    </source>
</evidence>
<dbReference type="PANTHER" id="PTHR14152:SF7">
    <property type="entry name" value="SART-1 FAMILY PROTEIN"/>
    <property type="match status" value="1"/>
</dbReference>
<feature type="region of interest" description="Disordered" evidence="7">
    <location>
        <begin position="261"/>
        <end position="297"/>
    </location>
</feature>
<dbReference type="Gene3D" id="3.40.50.300">
    <property type="entry name" value="P-loop containing nucleotide triphosphate hydrolases"/>
    <property type="match status" value="1"/>
</dbReference>
<comment type="caution">
    <text evidence="10">The sequence shown here is derived from an EMBL/GenBank/DDBJ whole genome shotgun (WGS) entry which is preliminary data.</text>
</comment>
<sequence length="1423" mass="157590">MANKGQGDARQNKIVITEMDEFVLGMELNGETRKLEGQDVFTVSDGDAASKGALAKDDASRLAVIKEAAVIGEQVKKDGGEEGVVKPDDVLREAAVGKGLAGALRLLQDRGTLNEGGDKTTDRKKSKPSIKDGPKEIHIERTDEFGRVMTMKEAFRELSHKFHGKGPGKTKQEKRQRKYQDELKTKRMKSSDTPLMSAEKMREAQARSKTPYLSKRIDQWLGYRVRGVQKELSDSDLLYCGALKDTLRICPFTSSASPFIPTARSPMSSAPDGGAPPHDAPAPDTAASHAPATGGVPASRSIAERWKMEAAPARARLLLRAAAWLFSFLALVVMATDVHGRGGGNDFSTYPEYNYCLGVSIIALLYATAQLLRDLHRLSSGRDLVAGRKVAAIVDFTGDQVVAYFLISGLSAAAPVTDYMRQGTDNLFNDSAAAAISMAFFAFVAIGLSALVSGDDPIIVKQGSLINMAGPKRGIELVGTILIEYDMKIKAGGHESEDLQARKEKTLAKMEHGRAVEKVVKDKDPDNLIYKNLDFGVDLDSRVALVGPNGAGKSTLLKLTTGDLTPLNGMIRRHNHLHIARFHEHLTDKLDLDMPAVKEGPGMKEWDGGLVLGSHGFRLINQVAQESWVCENQSGTRQPKVLPVITSHFEDFLGSVKQRSASLNWTELGYGPRDLGHLEAPFSMDELHAAICALPAEKAPGPDGFIGHFFRTCWEIIDEDLFAAVVQLSEHGGASMKLLNAASIVLIPKKTDARSVVDYRPISLIHSVSKIFSKMVSLRLAPLLPDLVSPSQSAFIKKRCIHDNFLHVQGMIKAMHREKTAGFFLKLDITKAFDSVSWAYLLELLQVMGFGPRWRRWICMLLSSASSRVLLNGKPGPRINHRRGLRQGDPLSPMLFILAIDPLHHLFRAASASGILQPFRTAPVRFAVSLYADDAGIFVGLEAADMRVVRALLLAFGEASGLCTNLSKSEAFPIGCTEEQVAVALEIFPAKRGSFPCTYLGLPLHHSKLKIVHFQPLIDKIGSRLAGWWGKHFTRAGRVVLCRSVLTSMVLYHLAVFRLPKWVIMRIEKIKRSFLWMKPGAVPGAKPHPLVSWRTISRPKELGGLGVLDLERFGRAMRLRWPWLAWTDDSRPWIGMATPCDKGDMDLFRASTEISLGDGAKCIFWHDRWLPGGALRFQFPGLFDISTRKNRSVQKELQEHNWIRALARISTGEQLVQFTRLWSILQDVTLLPRPDSIRWRWTESGIFSAASAYRCQFVGSVAPFRSAKSWKGHAEQKCRFFAWMALHGKILTADNLAIRGWPHDPICKLCRIHPETVQHLTLDCHFSMTVREKIFAWNGQLGVPPLAGGMTLNDWWDATISTIPKEKRREASGAIIYSIWGVWKERNRRVFNNVALQPDAVAALVREEISQRAYAQTQDPGGH</sequence>
<dbReference type="SUPFAM" id="SSF52540">
    <property type="entry name" value="P-loop containing nucleoside triphosphate hydrolases"/>
    <property type="match status" value="1"/>
</dbReference>